<name>A0A820QSU1_9BILA</name>
<proteinExistence type="predicted"/>
<sequence length="120" mass="14495">MEPKFANDDLLCWESDWSNILRYTASCLIRDYVKYWHELMFSYTPNSMTDICWSTLKCYLRIPNAFDLECFEMCQHDRCQDIIEENCPNMFFMPPTPVLYGHIYLAYTKKYIVEQKIWVG</sequence>
<gene>
    <name evidence="1" type="ORF">OKA104_LOCUS52828</name>
</gene>
<protein>
    <submittedName>
        <fullName evidence="1">Uncharacterized protein</fullName>
    </submittedName>
</protein>
<evidence type="ECO:0000313" key="1">
    <source>
        <dbReference type="EMBL" id="CAF4426523.1"/>
    </source>
</evidence>
<accession>A0A820QSU1</accession>
<organism evidence="1 2">
    <name type="scientific">Adineta steineri</name>
    <dbReference type="NCBI Taxonomy" id="433720"/>
    <lineage>
        <taxon>Eukaryota</taxon>
        <taxon>Metazoa</taxon>
        <taxon>Spiralia</taxon>
        <taxon>Gnathifera</taxon>
        <taxon>Rotifera</taxon>
        <taxon>Eurotatoria</taxon>
        <taxon>Bdelloidea</taxon>
        <taxon>Adinetida</taxon>
        <taxon>Adinetidae</taxon>
        <taxon>Adineta</taxon>
    </lineage>
</organism>
<feature type="non-terminal residue" evidence="1">
    <location>
        <position position="120"/>
    </location>
</feature>
<evidence type="ECO:0000313" key="2">
    <source>
        <dbReference type="Proteomes" id="UP000663881"/>
    </source>
</evidence>
<reference evidence="1" key="1">
    <citation type="submission" date="2021-02" db="EMBL/GenBank/DDBJ databases">
        <authorList>
            <person name="Nowell W R."/>
        </authorList>
    </citation>
    <scope>NUCLEOTIDE SEQUENCE</scope>
</reference>
<comment type="caution">
    <text evidence="1">The sequence shown here is derived from an EMBL/GenBank/DDBJ whole genome shotgun (WGS) entry which is preliminary data.</text>
</comment>
<dbReference type="Proteomes" id="UP000663881">
    <property type="component" value="Unassembled WGS sequence"/>
</dbReference>
<dbReference type="AlphaFoldDB" id="A0A820QSU1"/>
<dbReference type="EMBL" id="CAJOAY010031564">
    <property type="protein sequence ID" value="CAF4426523.1"/>
    <property type="molecule type" value="Genomic_DNA"/>
</dbReference>